<dbReference type="Pfam" id="PF01520">
    <property type="entry name" value="Amidase_3"/>
    <property type="match status" value="1"/>
</dbReference>
<dbReference type="EC" id="3.5.1.28" evidence="4"/>
<protein>
    <submittedName>
        <fullName evidence="4">N-acetylmuramoyl-L-alanine amidase</fullName>
        <ecNumber evidence="4">3.5.1.28</ecNumber>
    </submittedName>
</protein>
<dbReference type="Pfam" id="PF08239">
    <property type="entry name" value="SH3_3"/>
    <property type="match status" value="3"/>
</dbReference>
<dbReference type="PROSITE" id="PS51781">
    <property type="entry name" value="SH3B"/>
    <property type="match status" value="2"/>
</dbReference>
<proteinExistence type="predicted"/>
<gene>
    <name evidence="4" type="ORF">MOO45_04760</name>
</gene>
<dbReference type="GO" id="GO:0008745">
    <property type="term" value="F:N-acetylmuramoyl-L-alanine amidase activity"/>
    <property type="evidence" value="ECO:0007669"/>
    <property type="project" value="UniProtKB-EC"/>
</dbReference>
<accession>A0ABY4P7F3</accession>
<dbReference type="InterPro" id="IPR002508">
    <property type="entry name" value="MurNAc-LAA_cat"/>
</dbReference>
<dbReference type="PANTHER" id="PTHR30404">
    <property type="entry name" value="N-ACETYLMURAMOYL-L-ALANINE AMIDASE"/>
    <property type="match status" value="1"/>
</dbReference>
<dbReference type="InterPro" id="IPR050695">
    <property type="entry name" value="N-acetylmuramoyl_amidase_3"/>
</dbReference>
<dbReference type="InterPro" id="IPR003646">
    <property type="entry name" value="SH3-like_bac-type"/>
</dbReference>
<feature type="domain" description="SH3b" evidence="3">
    <location>
        <begin position="189"/>
        <end position="254"/>
    </location>
</feature>
<dbReference type="SUPFAM" id="SSF53187">
    <property type="entry name" value="Zn-dependent exopeptidases"/>
    <property type="match status" value="1"/>
</dbReference>
<dbReference type="Gene3D" id="3.40.630.40">
    <property type="entry name" value="Zn-dependent exopeptidases"/>
    <property type="match status" value="1"/>
</dbReference>
<dbReference type="SMART" id="SM00646">
    <property type="entry name" value="Ami_3"/>
    <property type="match status" value="1"/>
</dbReference>
<evidence type="ECO:0000313" key="4">
    <source>
        <dbReference type="EMBL" id="UQS81539.1"/>
    </source>
</evidence>
<sequence length="443" mass="49641">MLKRIQQLFNIKNYNYAKFLLIFIFFITASYSTIAVAQSNQMIVKANFLNVRMGPSLSYDTIAQVKRGEKLTIIDEKNDWYQVRIADDKIGWVASWLINNNDANTSSNTSGVIKAPNTNVQKYPQKDSEVLGTLSQSQKVNIVYSQNDWSQIIFNQTVGWIPNSELIITDKVPDKIQQNQTQQQRQTATNIQSVTTLQNNTRIFKNPSTNAKIIAHITDQTTLPYLGRSGKFYKVRLNSGDEGYIPSGLVSISDTKYAIKTAATKLAEATIVLDAGHGGSDPGALSSNQKHEEKNYTIQVVKLLQQKLQQTGANVVLTRSQDQSVPLADRARLANKLNADVFISIHFDAAYSGHASGLTTYYYSGKKDRQLAKNISAQLKTMPLPNRGTHFGNYEVLRENEQPAILVEGGYLDNNKDYQKIKSPKYQAELADAIYQGLIQHFK</sequence>
<evidence type="ECO:0000256" key="2">
    <source>
        <dbReference type="ARBA" id="ARBA00023316"/>
    </source>
</evidence>
<keyword evidence="2" id="KW-0961">Cell wall biogenesis/degradation</keyword>
<evidence type="ECO:0000256" key="1">
    <source>
        <dbReference type="ARBA" id="ARBA00022801"/>
    </source>
</evidence>
<feature type="domain" description="SH3b" evidence="3">
    <location>
        <begin position="39"/>
        <end position="101"/>
    </location>
</feature>
<reference evidence="4" key="1">
    <citation type="journal article" date="2022" name="Int. J. Syst. Evol. Microbiol.">
        <title>Apilactobacillus apisilvae sp. nov., Nicolia spurrieriana gen. nov. sp. nov., Bombilactobacillus folatiphilus sp. nov. and Bombilactobacillus thymidiniphilus sp. nov., four new lactic acid bacterial isolates from stingless bees Tetragonula carbonaria and Austroplebeia australis.</title>
        <authorList>
            <person name="Oliphant S.A."/>
            <person name="Watson-Haigh N.S."/>
            <person name="Sumby K.M."/>
            <person name="Gardner J."/>
            <person name="Groom S."/>
            <person name="Jiranek V."/>
        </authorList>
    </citation>
    <scope>NUCLEOTIDE SEQUENCE</scope>
    <source>
        <strain evidence="4">SG4_D2</strain>
    </source>
</reference>
<dbReference type="SMART" id="SM00287">
    <property type="entry name" value="SH3b"/>
    <property type="match status" value="3"/>
</dbReference>
<dbReference type="CDD" id="cd02696">
    <property type="entry name" value="MurNAc-LAA"/>
    <property type="match status" value="1"/>
</dbReference>
<keyword evidence="5" id="KW-1185">Reference proteome</keyword>
<organism evidence="4 5">
    <name type="scientific">Bombilactobacillus folatiphilus</name>
    <dbReference type="NCBI Taxonomy" id="2923362"/>
    <lineage>
        <taxon>Bacteria</taxon>
        <taxon>Bacillati</taxon>
        <taxon>Bacillota</taxon>
        <taxon>Bacilli</taxon>
        <taxon>Lactobacillales</taxon>
        <taxon>Lactobacillaceae</taxon>
        <taxon>Bombilactobacillus</taxon>
    </lineage>
</organism>
<evidence type="ECO:0000313" key="5">
    <source>
        <dbReference type="Proteomes" id="UP000831495"/>
    </source>
</evidence>
<dbReference type="RefSeq" id="WP_249513809.1">
    <property type="nucleotide sequence ID" value="NZ_CP093366.1"/>
</dbReference>
<dbReference type="EMBL" id="CP093366">
    <property type="protein sequence ID" value="UQS81539.1"/>
    <property type="molecule type" value="Genomic_DNA"/>
</dbReference>
<dbReference type="Gene3D" id="2.30.30.40">
    <property type="entry name" value="SH3 Domains"/>
    <property type="match status" value="3"/>
</dbReference>
<evidence type="ECO:0000259" key="3">
    <source>
        <dbReference type="PROSITE" id="PS51781"/>
    </source>
</evidence>
<dbReference type="InterPro" id="IPR017293">
    <property type="entry name" value="N-acetylmuramoyl-L-ala_amidase"/>
</dbReference>
<keyword evidence="1 4" id="KW-0378">Hydrolase</keyword>
<name>A0ABY4P7F3_9LACO</name>
<dbReference type="Proteomes" id="UP000831495">
    <property type="component" value="Chromosome"/>
</dbReference>
<dbReference type="PANTHER" id="PTHR30404:SF0">
    <property type="entry name" value="N-ACETYLMURAMOYL-L-ALANINE AMIDASE AMIC"/>
    <property type="match status" value="1"/>
</dbReference>
<dbReference type="CDD" id="cd00174">
    <property type="entry name" value="SH3"/>
    <property type="match status" value="1"/>
</dbReference>
<dbReference type="PIRSF" id="PIRSF037846">
    <property type="entry name" value="Autolysin_YrvJ_prd"/>
    <property type="match status" value="1"/>
</dbReference>